<dbReference type="Pfam" id="PF20246">
    <property type="entry name" value="DUF6601"/>
    <property type="match status" value="1"/>
</dbReference>
<accession>A0AAJ0CAZ6</accession>
<gene>
    <name evidence="2" type="ORF">QQS21_012546</name>
</gene>
<sequence>MQAPPFAPDVELYKKLSIVANPRPAIRKLPSVRTGKTSHHLPSQPQLQLDSPAIKAHIESEFLTDYLDDFSKFFILIATPRSSHISSLTHQAVRGRRVVITEDPGLHLVWYRDRVFLKPVPKYLLSYAFWAFYLHHPDSPLSPEVRDAVGRAARGFLRSYAYLIQHPSDFLAAQESQHRLIPKGVSYKEFKLFICTCLENITDDDVSPRYHYGELRLSRLNLWSQVLLRRFAYHKVASDYGTLFAEYFASLLFIFAGFSVVLSAMQVAITAQPILGLGGLWVKLVQVSLWFSVVVIHITAAAVLFLLLKFIALGLREVIFATKTSWKKERRRRKASAKEQP</sequence>
<dbReference type="AlphaFoldDB" id="A0AAJ0CAZ6"/>
<keyword evidence="1" id="KW-0472">Membrane</keyword>
<dbReference type="EMBL" id="JASWJB010000556">
    <property type="protein sequence ID" value="KAK2589775.1"/>
    <property type="molecule type" value="Genomic_DNA"/>
</dbReference>
<dbReference type="PANTHER" id="PTHR34414:SF1">
    <property type="entry name" value="SUBTILISIN-LIKE SERINE PROTEASE"/>
    <property type="match status" value="1"/>
</dbReference>
<evidence type="ECO:0000313" key="2">
    <source>
        <dbReference type="EMBL" id="KAK2589775.1"/>
    </source>
</evidence>
<dbReference type="Proteomes" id="UP001251528">
    <property type="component" value="Unassembled WGS sequence"/>
</dbReference>
<keyword evidence="1" id="KW-1133">Transmembrane helix</keyword>
<comment type="caution">
    <text evidence="2">The sequence shown here is derived from an EMBL/GenBank/DDBJ whole genome shotgun (WGS) entry which is preliminary data.</text>
</comment>
<evidence type="ECO:0000256" key="1">
    <source>
        <dbReference type="SAM" id="Phobius"/>
    </source>
</evidence>
<feature type="transmembrane region" description="Helical" evidence="1">
    <location>
        <begin position="289"/>
        <end position="308"/>
    </location>
</feature>
<proteinExistence type="predicted"/>
<reference evidence="2" key="1">
    <citation type="submission" date="2023-06" db="EMBL/GenBank/DDBJ databases">
        <title>Conoideocrella luteorostrata (Hypocreales: Clavicipitaceae), a potential biocontrol fungus for elongate hemlock scale in United States Christmas tree production areas.</title>
        <authorList>
            <person name="Barrett H."/>
            <person name="Lovett B."/>
            <person name="Macias A.M."/>
            <person name="Stajich J.E."/>
            <person name="Kasson M.T."/>
        </authorList>
    </citation>
    <scope>NUCLEOTIDE SEQUENCE</scope>
    <source>
        <strain evidence="2">ARSEF 14590</strain>
    </source>
</reference>
<evidence type="ECO:0000313" key="3">
    <source>
        <dbReference type="Proteomes" id="UP001251528"/>
    </source>
</evidence>
<feature type="transmembrane region" description="Helical" evidence="1">
    <location>
        <begin position="247"/>
        <end position="269"/>
    </location>
</feature>
<evidence type="ECO:0008006" key="4">
    <source>
        <dbReference type="Google" id="ProtNLM"/>
    </source>
</evidence>
<keyword evidence="3" id="KW-1185">Reference proteome</keyword>
<protein>
    <recommendedName>
        <fullName evidence="4">Subtilisin-like serine protease protein</fullName>
    </recommendedName>
</protein>
<name>A0AAJ0CAZ6_9HYPO</name>
<dbReference type="InterPro" id="IPR046536">
    <property type="entry name" value="DUF6601"/>
</dbReference>
<organism evidence="2 3">
    <name type="scientific">Conoideocrella luteorostrata</name>
    <dbReference type="NCBI Taxonomy" id="1105319"/>
    <lineage>
        <taxon>Eukaryota</taxon>
        <taxon>Fungi</taxon>
        <taxon>Dikarya</taxon>
        <taxon>Ascomycota</taxon>
        <taxon>Pezizomycotina</taxon>
        <taxon>Sordariomycetes</taxon>
        <taxon>Hypocreomycetidae</taxon>
        <taxon>Hypocreales</taxon>
        <taxon>Clavicipitaceae</taxon>
        <taxon>Conoideocrella</taxon>
    </lineage>
</organism>
<keyword evidence="1" id="KW-0812">Transmembrane</keyword>
<dbReference type="PANTHER" id="PTHR34414">
    <property type="entry name" value="HET DOMAIN-CONTAINING PROTEIN-RELATED"/>
    <property type="match status" value="1"/>
</dbReference>